<feature type="transmembrane region" description="Helical" evidence="22">
    <location>
        <begin position="292"/>
        <end position="311"/>
    </location>
</feature>
<comment type="subcellular location">
    <subcellularLocation>
        <location evidence="1 22">Endoplasmic reticulum membrane</location>
        <topology evidence="1 22">Multi-pass membrane protein</topology>
    </subcellularLocation>
</comment>
<dbReference type="GO" id="GO:0005789">
    <property type="term" value="C:endoplasmic reticulum membrane"/>
    <property type="evidence" value="ECO:0007669"/>
    <property type="project" value="UniProtKB-SubCell"/>
</dbReference>
<comment type="pathway">
    <text evidence="2 22">Phospholipid metabolism; phosphatidylserine biosynthesis.</text>
</comment>
<feature type="compositionally biased region" description="Basic and acidic residues" evidence="23">
    <location>
        <begin position="8"/>
        <end position="22"/>
    </location>
</feature>
<evidence type="ECO:0000256" key="10">
    <source>
        <dbReference type="ARBA" id="ARBA00023098"/>
    </source>
</evidence>
<dbReference type="PANTHER" id="PTHR15362">
    <property type="entry name" value="PHOSPHATIDYLINOSITOL SYNTHASE"/>
    <property type="match status" value="1"/>
</dbReference>
<feature type="transmembrane region" description="Helical" evidence="22">
    <location>
        <begin position="71"/>
        <end position="89"/>
    </location>
</feature>
<reference evidence="24 25" key="1">
    <citation type="submission" date="2017-12" db="EMBL/GenBank/DDBJ databases">
        <title>Hemimetabolous genomes reveal molecular basis of termite eusociality.</title>
        <authorList>
            <person name="Harrison M.C."/>
            <person name="Jongepier E."/>
            <person name="Robertson H.M."/>
            <person name="Arning N."/>
            <person name="Bitard-Feildel T."/>
            <person name="Chao H."/>
            <person name="Childers C.P."/>
            <person name="Dinh H."/>
            <person name="Doddapaneni H."/>
            <person name="Dugan S."/>
            <person name="Gowin J."/>
            <person name="Greiner C."/>
            <person name="Han Y."/>
            <person name="Hu H."/>
            <person name="Hughes D.S.T."/>
            <person name="Huylmans A.-K."/>
            <person name="Kemena C."/>
            <person name="Kremer L.P.M."/>
            <person name="Lee S.L."/>
            <person name="Lopez-Ezquerra A."/>
            <person name="Mallet L."/>
            <person name="Monroy-Kuhn J.M."/>
            <person name="Moser A."/>
            <person name="Murali S.C."/>
            <person name="Muzny D.M."/>
            <person name="Otani S."/>
            <person name="Piulachs M.-D."/>
            <person name="Poelchau M."/>
            <person name="Qu J."/>
            <person name="Schaub F."/>
            <person name="Wada-Katsumata A."/>
            <person name="Worley K.C."/>
            <person name="Xie Q."/>
            <person name="Ylla G."/>
            <person name="Poulsen M."/>
            <person name="Gibbs R.A."/>
            <person name="Schal C."/>
            <person name="Richards S."/>
            <person name="Belles X."/>
            <person name="Korb J."/>
            <person name="Bornberg-Bauer E."/>
        </authorList>
    </citation>
    <scope>NUCLEOTIDE SEQUENCE [LARGE SCALE GENOMIC DNA]</scope>
    <source>
        <tissue evidence="24">Whole body</tissue>
    </source>
</reference>
<dbReference type="PANTHER" id="PTHR15362:SF7">
    <property type="entry name" value="PHOSPHATIDYLSERINE SYNTHASE 2"/>
    <property type="match status" value="1"/>
</dbReference>
<gene>
    <name evidence="24" type="primary">ptdss2</name>
    <name evidence="24" type="ORF">B7P43_G08720</name>
</gene>
<keyword evidence="13 22" id="KW-1208">Phospholipid metabolism</keyword>
<evidence type="ECO:0000256" key="8">
    <source>
        <dbReference type="ARBA" id="ARBA00022824"/>
    </source>
</evidence>
<evidence type="ECO:0000256" key="22">
    <source>
        <dbReference type="RuleBase" id="RU368094"/>
    </source>
</evidence>
<organism evidence="24 25">
    <name type="scientific">Cryptotermes secundus</name>
    <dbReference type="NCBI Taxonomy" id="105785"/>
    <lineage>
        <taxon>Eukaryota</taxon>
        <taxon>Metazoa</taxon>
        <taxon>Ecdysozoa</taxon>
        <taxon>Arthropoda</taxon>
        <taxon>Hexapoda</taxon>
        <taxon>Insecta</taxon>
        <taxon>Pterygota</taxon>
        <taxon>Neoptera</taxon>
        <taxon>Polyneoptera</taxon>
        <taxon>Dictyoptera</taxon>
        <taxon>Blattodea</taxon>
        <taxon>Blattoidea</taxon>
        <taxon>Termitoidae</taxon>
        <taxon>Kalotermitidae</taxon>
        <taxon>Cryptotermitinae</taxon>
        <taxon>Cryptotermes</taxon>
    </lineage>
</organism>
<comment type="catalytic activity">
    <reaction evidence="18">
        <text>1-octadecanoyl-2-(4Z,7Z,10Z,13Z,16Z,19Z-docosahexaenoyl)-sn-glycero-3-phosphoethanolamine + L-serine = 1-octadecanoyl-2-(4Z,7Z,10Z,13Z,16Z,19Z-docosahexaenoyl)-sn-glycero-3-phosphoserine + ethanolamine</text>
        <dbReference type="Rhea" id="RHEA:41492"/>
        <dbReference type="ChEBI" id="CHEBI:33384"/>
        <dbReference type="ChEBI" id="CHEBI:57603"/>
        <dbReference type="ChEBI" id="CHEBI:78265"/>
        <dbReference type="ChEBI" id="CHEBI:78266"/>
    </reaction>
    <physiologicalReaction direction="left-to-right" evidence="18">
        <dbReference type="Rhea" id="RHEA:41493"/>
    </physiologicalReaction>
</comment>
<dbReference type="Pfam" id="PF03034">
    <property type="entry name" value="PSS"/>
    <property type="match status" value="1"/>
</dbReference>
<evidence type="ECO:0000256" key="15">
    <source>
        <dbReference type="ARBA" id="ARBA00035833"/>
    </source>
</evidence>
<evidence type="ECO:0000256" key="5">
    <source>
        <dbReference type="ARBA" id="ARBA00022516"/>
    </source>
</evidence>
<sequence length="445" mass="51889">MASSNCTRLKDDRGTEISKSPSHELGSKFSDDGTVTYFWRAHTLTVLFVLVSVLIYVAVFEPVRDDTSYNTKRGLVASVLAFILLGVTVTPDGVFKRPHPVVWRFAFCCSIVYELALIFTLFQTKTDAIHLLKHIDSKLGVPLEEKSYGGNCLIYDKDVPEDPFHNVWDKFDVFVPTHFFGWWLKTLVLRDWWLSVVMSVMFEILEYTLEHQLPNFSECWWDHWIMDAAICNGLGIYLGLKTLKYFSMRTYHWRGLWRIPTYRGKLKRLIAQFGPYSWVDYDWRSTSSLGRWVATLGITFVFLLAELNTFYLKFVLLVPPEHYLNLVRLFLFLFWGAVSMREVYQYLDDPDCTKIGRQSWMTLAIISTEFLIVAKFDWETITKPFPSHIVLLWVVGLSSLVGWTVWRFIISGSQRMSGLLNVDERRQRWAVVRSCELGKFAMKDD</sequence>
<feature type="region of interest" description="Disordered" evidence="23">
    <location>
        <begin position="1"/>
        <end position="22"/>
    </location>
</feature>
<dbReference type="EMBL" id="NEVH01013559">
    <property type="protein sequence ID" value="PNF28640.1"/>
    <property type="molecule type" value="Genomic_DNA"/>
</dbReference>
<evidence type="ECO:0000256" key="12">
    <source>
        <dbReference type="ARBA" id="ARBA00023209"/>
    </source>
</evidence>
<evidence type="ECO:0000256" key="9">
    <source>
        <dbReference type="ARBA" id="ARBA00022989"/>
    </source>
</evidence>
<keyword evidence="5 22" id="KW-0444">Lipid biosynthesis</keyword>
<keyword evidence="12 22" id="KW-0594">Phospholipid biosynthesis</keyword>
<evidence type="ECO:0000256" key="23">
    <source>
        <dbReference type="SAM" id="MobiDB-lite"/>
    </source>
</evidence>
<evidence type="ECO:0000256" key="14">
    <source>
        <dbReference type="ARBA" id="ARBA00035767"/>
    </source>
</evidence>
<evidence type="ECO:0000256" key="18">
    <source>
        <dbReference type="ARBA" id="ARBA00036428"/>
    </source>
</evidence>
<evidence type="ECO:0000256" key="16">
    <source>
        <dbReference type="ARBA" id="ARBA00035875"/>
    </source>
</evidence>
<evidence type="ECO:0000256" key="11">
    <source>
        <dbReference type="ARBA" id="ARBA00023136"/>
    </source>
</evidence>
<keyword evidence="7 22" id="KW-0812">Transmembrane</keyword>
<dbReference type="GO" id="GO:0006659">
    <property type="term" value="P:phosphatidylserine biosynthetic process"/>
    <property type="evidence" value="ECO:0007669"/>
    <property type="project" value="UniProtKB-UniRule"/>
</dbReference>
<evidence type="ECO:0000256" key="7">
    <source>
        <dbReference type="ARBA" id="ARBA00022692"/>
    </source>
</evidence>
<dbReference type="GO" id="GO:0106245">
    <property type="term" value="F:L-serine-phosphatidylethanolamine phosphatidyltransferase activity"/>
    <property type="evidence" value="ECO:0007669"/>
    <property type="project" value="UniProtKB-UniRule"/>
</dbReference>
<name>A0A2J7QJ83_9NEOP</name>
<evidence type="ECO:0000256" key="20">
    <source>
        <dbReference type="ARBA" id="ARBA00036644"/>
    </source>
</evidence>
<evidence type="ECO:0000256" key="6">
    <source>
        <dbReference type="ARBA" id="ARBA00022679"/>
    </source>
</evidence>
<dbReference type="InParanoid" id="A0A2J7QJ83"/>
<evidence type="ECO:0000256" key="3">
    <source>
        <dbReference type="ARBA" id="ARBA00005189"/>
    </source>
</evidence>
<evidence type="ECO:0000256" key="19">
    <source>
        <dbReference type="ARBA" id="ARBA00036623"/>
    </source>
</evidence>
<evidence type="ECO:0000313" key="24">
    <source>
        <dbReference type="EMBL" id="PNF28640.1"/>
    </source>
</evidence>
<comment type="catalytic activity">
    <reaction evidence="20">
        <text>1-octadecanoyl-2-(9Z-octadecenoyl)-sn-glycero-3-phosphoethanolamine + L-serine = 1-octadecanoyl-2-(9Z-octadecenoyl)-sn-glycero-3-phospho-L-serine + ethanolamine</text>
        <dbReference type="Rhea" id="RHEA:40795"/>
        <dbReference type="ChEBI" id="CHEBI:33384"/>
        <dbReference type="ChEBI" id="CHEBI:57603"/>
        <dbReference type="ChEBI" id="CHEBI:75038"/>
        <dbReference type="ChEBI" id="CHEBI:78260"/>
    </reaction>
    <physiologicalReaction direction="left-to-right" evidence="20">
        <dbReference type="Rhea" id="RHEA:40796"/>
    </physiologicalReaction>
</comment>
<keyword evidence="25" id="KW-1185">Reference proteome</keyword>
<comment type="caution">
    <text evidence="24">The sequence shown here is derived from an EMBL/GenBank/DDBJ whole genome shotgun (WGS) entry which is preliminary data.</text>
</comment>
<accession>A0A2J7QJ83</accession>
<comment type="catalytic activity">
    <reaction evidence="14">
        <text>1-hexadecanoyl-2-(9Z-octadecenoyl)-sn-glycero-3-phosphoethanolamine + L-serine = 1-hexadecanoyl-2-(9Z-octadecenoyl)-sn-glycero-3-phospho-L-serine + ethanolamine</text>
        <dbReference type="Rhea" id="RHEA:41484"/>
        <dbReference type="ChEBI" id="CHEBI:33384"/>
        <dbReference type="ChEBI" id="CHEBI:57603"/>
        <dbReference type="ChEBI" id="CHEBI:73007"/>
        <dbReference type="ChEBI" id="CHEBI:75029"/>
    </reaction>
    <physiologicalReaction direction="left-to-right" evidence="14">
        <dbReference type="Rhea" id="RHEA:41485"/>
    </physiologicalReaction>
</comment>
<feature type="transmembrane region" description="Helical" evidence="22">
    <location>
        <begin position="37"/>
        <end position="59"/>
    </location>
</feature>
<feature type="transmembrane region" description="Helical" evidence="22">
    <location>
        <begin position="101"/>
        <end position="122"/>
    </location>
</feature>
<evidence type="ECO:0000256" key="13">
    <source>
        <dbReference type="ARBA" id="ARBA00023264"/>
    </source>
</evidence>
<dbReference type="EC" id="2.7.8.29" evidence="22"/>
<keyword evidence="10 22" id="KW-0443">Lipid metabolism</keyword>
<feature type="transmembrane region" description="Helical" evidence="22">
    <location>
        <begin position="390"/>
        <end position="410"/>
    </location>
</feature>
<feature type="transmembrane region" description="Helical" evidence="22">
    <location>
        <begin position="360"/>
        <end position="378"/>
    </location>
</feature>
<feature type="transmembrane region" description="Helical" evidence="22">
    <location>
        <begin position="323"/>
        <end position="340"/>
    </location>
</feature>
<keyword evidence="9 22" id="KW-1133">Transmembrane helix</keyword>
<comment type="catalytic activity">
    <reaction evidence="22">
        <text>a 1,2-diacyl-sn-glycero-3-phosphoethanolamine + L-serine = a 1,2-diacyl-sn-glycero-3-phospho-L-serine + ethanolamine</text>
        <dbReference type="Rhea" id="RHEA:27606"/>
        <dbReference type="ChEBI" id="CHEBI:33384"/>
        <dbReference type="ChEBI" id="CHEBI:57262"/>
        <dbReference type="ChEBI" id="CHEBI:57603"/>
        <dbReference type="ChEBI" id="CHEBI:64612"/>
        <dbReference type="EC" id="2.7.8.29"/>
    </reaction>
</comment>
<evidence type="ECO:0000256" key="4">
    <source>
        <dbReference type="ARBA" id="ARBA00008671"/>
    </source>
</evidence>
<keyword evidence="8 22" id="KW-0256">Endoplasmic reticulum</keyword>
<evidence type="ECO:0000256" key="21">
    <source>
        <dbReference type="ARBA" id="ARBA00036733"/>
    </source>
</evidence>
<comment type="catalytic activity">
    <reaction evidence="15">
        <text>1-hexadecanoyl-2-(4Z,7Z,10Z,13Z,16Z,19Z-docosahexaenoyl)-sn-glycero-3-phosphoethanolamine + L-serine = 1-hexadecanoyl-2-(4Z,7Z,10Z,13Z,16Z,19Z-docosahexaenoyl)-sn-glycero-3-phosphoserine + ethanolamine</text>
        <dbReference type="Rhea" id="RHEA:41488"/>
        <dbReference type="ChEBI" id="CHEBI:33384"/>
        <dbReference type="ChEBI" id="CHEBI:57603"/>
        <dbReference type="ChEBI" id="CHEBI:78261"/>
        <dbReference type="ChEBI" id="CHEBI:78262"/>
    </reaction>
    <physiologicalReaction direction="left-to-right" evidence="15">
        <dbReference type="Rhea" id="RHEA:41489"/>
    </physiologicalReaction>
</comment>
<comment type="function">
    <text evidence="22">Catalyzes a base-exchange reaction in which the polar head group of phosphatidylethanolamine (PE) is replaced by L-serine.</text>
</comment>
<evidence type="ECO:0000313" key="25">
    <source>
        <dbReference type="Proteomes" id="UP000235965"/>
    </source>
</evidence>
<dbReference type="InterPro" id="IPR004277">
    <property type="entry name" value="PSS"/>
</dbReference>
<protein>
    <recommendedName>
        <fullName evidence="22">Phosphatidylserine synthase</fullName>
        <ecNumber evidence="22">2.7.8.29</ecNumber>
    </recommendedName>
    <alternativeName>
        <fullName evidence="22">Serine-exchange enzyme</fullName>
    </alternativeName>
</protein>
<evidence type="ECO:0000256" key="2">
    <source>
        <dbReference type="ARBA" id="ARBA00004916"/>
    </source>
</evidence>
<dbReference type="OrthoDB" id="10265393at2759"/>
<dbReference type="UniPathway" id="UPA00948"/>
<evidence type="ECO:0000256" key="1">
    <source>
        <dbReference type="ARBA" id="ARBA00004477"/>
    </source>
</evidence>
<dbReference type="Proteomes" id="UP000235965">
    <property type="component" value="Unassembled WGS sequence"/>
</dbReference>
<dbReference type="AlphaFoldDB" id="A0A2J7QJ83"/>
<evidence type="ECO:0000256" key="17">
    <source>
        <dbReference type="ARBA" id="ARBA00035955"/>
    </source>
</evidence>
<comment type="catalytic activity">
    <reaction evidence="21">
        <text>1-(1Z-octadecenyl)-2-(5Z,8Z,11Z,14Z- eicosatetraenoyl)-sn-glycero-3-phosphoethanolamine + L-serine = 1-(1Z-octadecenyl)-2-(5Z,8Z,11Z,14Z-eicosatetraenoyl)-sn-glycero-3-phospho-L-serine + ethanolamine</text>
        <dbReference type="Rhea" id="RHEA:41604"/>
        <dbReference type="ChEBI" id="CHEBI:33384"/>
        <dbReference type="ChEBI" id="CHEBI:57603"/>
        <dbReference type="ChEBI" id="CHEBI:78342"/>
        <dbReference type="ChEBI" id="CHEBI:78343"/>
    </reaction>
    <physiologicalReaction direction="left-to-right" evidence="21">
        <dbReference type="Rhea" id="RHEA:41605"/>
    </physiologicalReaction>
</comment>
<dbReference type="STRING" id="105785.A0A2J7QJ83"/>
<proteinExistence type="inferred from homology"/>
<keyword evidence="6 22" id="KW-0808">Transferase</keyword>
<comment type="catalytic activity">
    <reaction evidence="17">
        <text>1-octadecanoyl-2-(5Z,8Z,11Z,14Z)-eicosatetraenoyl-sn-glycero-3-phosphoethanolamine + L-serine = 1-octadecanoyl-2-(5Z,8Z,11Z,14Z)-eicosatetraenoyl-sn-glycero-3-phosphoserine + ethanolamine</text>
        <dbReference type="Rhea" id="RHEA:41500"/>
        <dbReference type="ChEBI" id="CHEBI:33384"/>
        <dbReference type="ChEBI" id="CHEBI:57603"/>
        <dbReference type="ChEBI" id="CHEBI:78268"/>
        <dbReference type="ChEBI" id="CHEBI:78269"/>
    </reaction>
    <physiologicalReaction direction="left-to-right" evidence="17">
        <dbReference type="Rhea" id="RHEA:41501"/>
    </physiologicalReaction>
</comment>
<comment type="catalytic activity">
    <reaction evidence="19">
        <text>1-(1Z-octadecenyl)-2-(4Z,7Z,10Z,13Z,16Z,19Z-docosahexaenoyl)-sn-glycero-3-phosphoethanolamine + L-serine = 1-(1Z-octadecenyl)-2-(4Z,7Z,10Z,13Z,16Z,19Z-docosahexaenoyl)-sn-glycero-3-phospho-L-serine + ethanolamine</text>
        <dbReference type="Rhea" id="RHEA:41496"/>
        <dbReference type="ChEBI" id="CHEBI:33384"/>
        <dbReference type="ChEBI" id="CHEBI:57603"/>
        <dbReference type="ChEBI" id="CHEBI:78263"/>
        <dbReference type="ChEBI" id="CHEBI:78264"/>
    </reaction>
    <physiologicalReaction direction="left-to-right" evidence="19">
        <dbReference type="Rhea" id="RHEA:41497"/>
    </physiologicalReaction>
</comment>
<comment type="pathway">
    <text evidence="3">Lipid metabolism.</text>
</comment>
<keyword evidence="11 22" id="KW-0472">Membrane</keyword>
<comment type="catalytic activity">
    <reaction evidence="16">
        <text>1-(1Z-octadecenyl)-2-(9Z-octadecenoyl)-sn-glycero-3-phosphoethanolamine + L-serine = 1-(1Z-octadecenyl)-2-(9Z-octadecenoyl)-sn-glycero-3-phospho-L-serine + ethanolamine</text>
        <dbReference type="Rhea" id="RHEA:41600"/>
        <dbReference type="ChEBI" id="CHEBI:33384"/>
        <dbReference type="ChEBI" id="CHEBI:57603"/>
        <dbReference type="ChEBI" id="CHEBI:78340"/>
        <dbReference type="ChEBI" id="CHEBI:78341"/>
    </reaction>
    <physiologicalReaction direction="left-to-right" evidence="16">
        <dbReference type="Rhea" id="RHEA:41601"/>
    </physiologicalReaction>
</comment>
<comment type="similarity">
    <text evidence="4 22">Belongs to the phosphatidyl serine synthase family.</text>
</comment>